<evidence type="ECO:0000313" key="2">
    <source>
        <dbReference type="Proteomes" id="UP000032266"/>
    </source>
</evidence>
<dbReference type="KEGG" id="gsn:YC6258_05612"/>
<reference evidence="1 2" key="1">
    <citation type="submission" date="2014-01" db="EMBL/GenBank/DDBJ databases">
        <title>Full genme sequencing of cellulolytic bacterium Gynuella sunshinyii YC6258T gen. nov., sp. nov.</title>
        <authorList>
            <person name="Khan H."/>
            <person name="Chung E.J."/>
            <person name="Chung Y.R."/>
        </authorList>
    </citation>
    <scope>NUCLEOTIDE SEQUENCE [LARGE SCALE GENOMIC DNA]</scope>
    <source>
        <strain evidence="1 2">YC6258</strain>
    </source>
</reference>
<keyword evidence="2" id="KW-1185">Reference proteome</keyword>
<dbReference type="Proteomes" id="UP000032266">
    <property type="component" value="Chromosome"/>
</dbReference>
<organism evidence="1 2">
    <name type="scientific">Gynuella sunshinyii YC6258</name>
    <dbReference type="NCBI Taxonomy" id="1445510"/>
    <lineage>
        <taxon>Bacteria</taxon>
        <taxon>Pseudomonadati</taxon>
        <taxon>Pseudomonadota</taxon>
        <taxon>Gammaproteobacteria</taxon>
        <taxon>Oceanospirillales</taxon>
        <taxon>Saccharospirillaceae</taxon>
        <taxon>Gynuella</taxon>
    </lineage>
</organism>
<name>A0A0C5VEB8_9GAMM</name>
<dbReference type="EMBL" id="CP007142">
    <property type="protein sequence ID" value="AJQ97640.1"/>
    <property type="molecule type" value="Genomic_DNA"/>
</dbReference>
<proteinExistence type="predicted"/>
<evidence type="ECO:0000313" key="1">
    <source>
        <dbReference type="EMBL" id="AJQ97640.1"/>
    </source>
</evidence>
<gene>
    <name evidence="1" type="ORF">YC6258_05612</name>
</gene>
<dbReference type="HOGENOM" id="CLU_3270813_0_0_6"/>
<accession>A0A0C5VEB8</accession>
<protein>
    <submittedName>
        <fullName evidence="1">Uncharacterized protein</fullName>
    </submittedName>
</protein>
<sequence length="41" mass="5060">MDKPWQRSIFIWLKHQQDNWFYRPQKGDPVQVSAQKLKMSL</sequence>
<dbReference type="AlphaFoldDB" id="A0A0C5VEB8"/>